<keyword evidence="15" id="KW-0472">Membrane</keyword>
<organism evidence="20 21">
    <name type="scientific">Zalerion maritima</name>
    <dbReference type="NCBI Taxonomy" id="339359"/>
    <lineage>
        <taxon>Eukaryota</taxon>
        <taxon>Fungi</taxon>
        <taxon>Dikarya</taxon>
        <taxon>Ascomycota</taxon>
        <taxon>Pezizomycotina</taxon>
        <taxon>Sordariomycetes</taxon>
        <taxon>Lulworthiomycetidae</taxon>
        <taxon>Lulworthiales</taxon>
        <taxon>Lulworthiaceae</taxon>
        <taxon>Zalerion</taxon>
    </lineage>
</organism>
<dbReference type="AlphaFoldDB" id="A0AAD5RUK3"/>
<evidence type="ECO:0000256" key="8">
    <source>
        <dbReference type="ARBA" id="ARBA00022516"/>
    </source>
</evidence>
<name>A0AAD5RUK3_9PEZI</name>
<evidence type="ECO:0000256" key="14">
    <source>
        <dbReference type="ARBA" id="ARBA00023128"/>
    </source>
</evidence>
<evidence type="ECO:0000256" key="17">
    <source>
        <dbReference type="ARBA" id="ARBA00023264"/>
    </source>
</evidence>
<dbReference type="Proteomes" id="UP001201980">
    <property type="component" value="Unassembled WGS sequence"/>
</dbReference>
<dbReference type="EMBL" id="JAKWBI020000053">
    <property type="protein sequence ID" value="KAJ2904453.1"/>
    <property type="molecule type" value="Genomic_DNA"/>
</dbReference>
<evidence type="ECO:0000256" key="7">
    <source>
        <dbReference type="ARBA" id="ARBA00018337"/>
    </source>
</evidence>
<evidence type="ECO:0000256" key="13">
    <source>
        <dbReference type="ARBA" id="ARBA00023098"/>
    </source>
</evidence>
<evidence type="ECO:0000256" key="12">
    <source>
        <dbReference type="ARBA" id="ARBA00022842"/>
    </source>
</evidence>
<comment type="cofactor">
    <cofactor evidence="1">
        <name>Mg(2+)</name>
        <dbReference type="ChEBI" id="CHEBI:18420"/>
    </cofactor>
</comment>
<keyword evidence="21" id="KW-1185">Reference proteome</keyword>
<sequence length="465" mass="52681">MFAHIFATQLADKSSDPETTPNPKIGNGTDKKDDSDGKTCSPKKRPIDVEDSWEDDPRYKKWKDMEKYSDLPHANFGVNQHMVIQDEFKKALKGIMWQFPSSLYAFAYGSGVFPQSTGGAATEEQARAVHPKSHSAILKAQNGTPKMIDFILGVSHSEHWHSLNLRAHKDHYSFLASLPFSNSIIPAVQDNWGAGVYFNTHVVVNGTLIKYGVVNIDTFCRDLMEWDTLYLAGRLHKPVKILRDNPQVRLANQMNLISALRTSLLLLPEKFSERDLYNTIASLSYLGDPRMAFPTENPQKVANIVGYNMENFRNLYQPLIEALPNLEFLSPPEKAAGGESVSLEQDMDPVKRGNMVRRLPKAFREKLYFQYQRKFAIPQVEFDKMMEANADEDGINTHRREGGGFERRIATDGALELRRIVREVIKSTVSWPSTTQTLKGPFTAGPTKTMKYLGEKMAKYREGKK</sequence>
<evidence type="ECO:0000256" key="18">
    <source>
        <dbReference type="ARBA" id="ARBA00029893"/>
    </source>
</evidence>
<keyword evidence="9" id="KW-0808">Transferase</keyword>
<accession>A0AAD5RUK3</accession>
<protein>
    <recommendedName>
        <fullName evidence="7">Phosphatidate cytidylyltransferase, mitochondrial</fullName>
        <ecNumber evidence="6">2.7.7.41</ecNumber>
    </recommendedName>
    <alternativeName>
        <fullName evidence="18">CDP-diacylglycerol synthase</fullName>
    </alternativeName>
</protein>
<evidence type="ECO:0000256" key="11">
    <source>
        <dbReference type="ARBA" id="ARBA00022792"/>
    </source>
</evidence>
<gene>
    <name evidence="20" type="ORF">MKZ38_007984</name>
</gene>
<keyword evidence="11" id="KW-0999">Mitochondrion inner membrane</keyword>
<dbReference type="PANTHER" id="PTHR13619:SF0">
    <property type="entry name" value="PHOSPHATIDATE CYTIDYLYLTRANSFERASE, MITOCHONDRIAL"/>
    <property type="match status" value="1"/>
</dbReference>
<evidence type="ECO:0000313" key="21">
    <source>
        <dbReference type="Proteomes" id="UP001201980"/>
    </source>
</evidence>
<evidence type="ECO:0000256" key="9">
    <source>
        <dbReference type="ARBA" id="ARBA00022679"/>
    </source>
</evidence>
<dbReference type="Pfam" id="PF09139">
    <property type="entry name" value="Tam41_Mmp37"/>
    <property type="match status" value="1"/>
</dbReference>
<dbReference type="InterPro" id="IPR015222">
    <property type="entry name" value="Tam41"/>
</dbReference>
<keyword evidence="14" id="KW-0496">Mitochondrion</keyword>
<evidence type="ECO:0000256" key="2">
    <source>
        <dbReference type="ARBA" id="ARBA00004443"/>
    </source>
</evidence>
<proteinExistence type="inferred from homology"/>
<comment type="subcellular location">
    <subcellularLocation>
        <location evidence="2">Mitochondrion inner membrane</location>
        <topology evidence="2">Peripheral membrane protein</topology>
        <orientation evidence="2">Matrix side</orientation>
    </subcellularLocation>
</comment>
<comment type="pathway">
    <text evidence="3">Phospholipid metabolism; CDP-diacylglycerol biosynthesis; CDP-diacylglycerol from sn-glycerol 3-phosphate: step 3/3.</text>
</comment>
<dbReference type="EC" id="2.7.7.41" evidence="6"/>
<evidence type="ECO:0000256" key="15">
    <source>
        <dbReference type="ARBA" id="ARBA00023136"/>
    </source>
</evidence>
<keyword evidence="16" id="KW-0594">Phospholipid biosynthesis</keyword>
<keyword evidence="8" id="KW-0444">Lipid biosynthesis</keyword>
<feature type="region of interest" description="Disordered" evidence="19">
    <location>
        <begin position="1"/>
        <end position="55"/>
    </location>
</feature>
<dbReference type="PIRSF" id="PIRSF028840">
    <property type="entry name" value="Mmp37"/>
    <property type="match status" value="1"/>
</dbReference>
<comment type="similarity">
    <text evidence="5">Belongs to the TAM41 family.</text>
</comment>
<dbReference type="GO" id="GO:0005743">
    <property type="term" value="C:mitochondrial inner membrane"/>
    <property type="evidence" value="ECO:0007669"/>
    <property type="project" value="UniProtKB-SubCell"/>
</dbReference>
<evidence type="ECO:0000256" key="10">
    <source>
        <dbReference type="ARBA" id="ARBA00022695"/>
    </source>
</evidence>
<keyword evidence="12" id="KW-0460">Magnesium</keyword>
<evidence type="ECO:0000256" key="19">
    <source>
        <dbReference type="SAM" id="MobiDB-lite"/>
    </source>
</evidence>
<evidence type="ECO:0000256" key="5">
    <source>
        <dbReference type="ARBA" id="ARBA00005458"/>
    </source>
</evidence>
<keyword evidence="13" id="KW-0443">Lipid metabolism</keyword>
<evidence type="ECO:0000256" key="4">
    <source>
        <dbReference type="ARBA" id="ARBA00005189"/>
    </source>
</evidence>
<dbReference type="PANTHER" id="PTHR13619">
    <property type="entry name" value="PHOSPHATIDATE CYTIDYLYLTRANSFERASE, MITOCHONDRIAL"/>
    <property type="match status" value="1"/>
</dbReference>
<evidence type="ECO:0000256" key="6">
    <source>
        <dbReference type="ARBA" id="ARBA00012487"/>
    </source>
</evidence>
<reference evidence="20" key="1">
    <citation type="submission" date="2022-07" db="EMBL/GenBank/DDBJ databases">
        <title>Draft genome sequence of Zalerion maritima ATCC 34329, a (micro)plastics degrading marine fungus.</title>
        <authorList>
            <person name="Paco A."/>
            <person name="Goncalves M.F.M."/>
            <person name="Rocha-Santos T.A.P."/>
            <person name="Alves A."/>
        </authorList>
    </citation>
    <scope>NUCLEOTIDE SEQUENCE</scope>
    <source>
        <strain evidence="20">ATCC 34329</strain>
    </source>
</reference>
<comment type="caution">
    <text evidence="20">The sequence shown here is derived from an EMBL/GenBank/DDBJ whole genome shotgun (WGS) entry which is preliminary data.</text>
</comment>
<evidence type="ECO:0000256" key="3">
    <source>
        <dbReference type="ARBA" id="ARBA00005119"/>
    </source>
</evidence>
<dbReference type="GO" id="GO:0032049">
    <property type="term" value="P:cardiolipin biosynthetic process"/>
    <property type="evidence" value="ECO:0007669"/>
    <property type="project" value="InterPro"/>
</dbReference>
<dbReference type="GO" id="GO:0016024">
    <property type="term" value="P:CDP-diacylglycerol biosynthetic process"/>
    <property type="evidence" value="ECO:0007669"/>
    <property type="project" value="TreeGrafter"/>
</dbReference>
<comment type="pathway">
    <text evidence="4">Lipid metabolism.</text>
</comment>
<keyword evidence="17" id="KW-1208">Phospholipid metabolism</keyword>
<evidence type="ECO:0000256" key="1">
    <source>
        <dbReference type="ARBA" id="ARBA00001946"/>
    </source>
</evidence>
<keyword evidence="10" id="KW-0548">Nucleotidyltransferase</keyword>
<dbReference type="GO" id="GO:0004605">
    <property type="term" value="F:phosphatidate cytidylyltransferase activity"/>
    <property type="evidence" value="ECO:0007669"/>
    <property type="project" value="UniProtKB-EC"/>
</dbReference>
<evidence type="ECO:0000256" key="16">
    <source>
        <dbReference type="ARBA" id="ARBA00023209"/>
    </source>
</evidence>
<evidence type="ECO:0000313" key="20">
    <source>
        <dbReference type="EMBL" id="KAJ2904453.1"/>
    </source>
</evidence>